<evidence type="ECO:0000256" key="5">
    <source>
        <dbReference type="ARBA" id="ARBA00023136"/>
    </source>
</evidence>
<feature type="domain" description="EamA" evidence="8">
    <location>
        <begin position="143"/>
        <end position="279"/>
    </location>
</feature>
<accession>A0AAU7AQL5</accession>
<dbReference type="Gene3D" id="1.10.3730.20">
    <property type="match status" value="1"/>
</dbReference>
<evidence type="ECO:0000256" key="2">
    <source>
        <dbReference type="ARBA" id="ARBA00007362"/>
    </source>
</evidence>
<dbReference type="AlphaFoldDB" id="A0AAU7AQL5"/>
<dbReference type="EMBL" id="CP114014">
    <property type="protein sequence ID" value="XAY03775.1"/>
    <property type="molecule type" value="Genomic_DNA"/>
</dbReference>
<comment type="similarity">
    <text evidence="2">Belongs to the EamA transporter family.</text>
</comment>
<evidence type="ECO:0000259" key="8">
    <source>
        <dbReference type="Pfam" id="PF00892"/>
    </source>
</evidence>
<dbReference type="InterPro" id="IPR050638">
    <property type="entry name" value="AA-Vitamin_Transporters"/>
</dbReference>
<dbReference type="PANTHER" id="PTHR32322">
    <property type="entry name" value="INNER MEMBRANE TRANSPORTER"/>
    <property type="match status" value="1"/>
</dbReference>
<feature type="transmembrane region" description="Helical" evidence="7">
    <location>
        <begin position="7"/>
        <end position="27"/>
    </location>
</feature>
<evidence type="ECO:0000256" key="4">
    <source>
        <dbReference type="ARBA" id="ARBA00022989"/>
    </source>
</evidence>
<feature type="transmembrane region" description="Helical" evidence="7">
    <location>
        <begin position="141"/>
        <end position="160"/>
    </location>
</feature>
<dbReference type="PANTHER" id="PTHR32322:SF9">
    <property type="entry name" value="AMINO-ACID METABOLITE EFFLUX PUMP-RELATED"/>
    <property type="match status" value="1"/>
</dbReference>
<feature type="region of interest" description="Disordered" evidence="6">
    <location>
        <begin position="287"/>
        <end position="317"/>
    </location>
</feature>
<feature type="transmembrane region" description="Helical" evidence="7">
    <location>
        <begin position="263"/>
        <end position="282"/>
    </location>
</feature>
<name>A0AAU7AQL5_9ACTN</name>
<feature type="transmembrane region" description="Helical" evidence="7">
    <location>
        <begin position="86"/>
        <end position="108"/>
    </location>
</feature>
<feature type="transmembrane region" description="Helical" evidence="7">
    <location>
        <begin position="210"/>
        <end position="230"/>
    </location>
</feature>
<dbReference type="InterPro" id="IPR037185">
    <property type="entry name" value="EmrE-like"/>
</dbReference>
<reference evidence="9" key="1">
    <citation type="submission" date="2022-12" db="EMBL/GenBank/DDBJ databases">
        <title>Paraconexibacter alkalitolerans sp. nov. and Baekduia alba sp. nov., isolated from soil and emended description of the genera Paraconexibacter (Chun et al., 2020) and Baekduia (An et al., 2020).</title>
        <authorList>
            <person name="Vieira S."/>
            <person name="Huber K.J."/>
            <person name="Geppert A."/>
            <person name="Wolf J."/>
            <person name="Neumann-Schaal M."/>
            <person name="Muesken M."/>
            <person name="Overmann J."/>
        </authorList>
    </citation>
    <scope>NUCLEOTIDE SEQUENCE</scope>
    <source>
        <strain evidence="9">AEG42_29</strain>
    </source>
</reference>
<evidence type="ECO:0000256" key="7">
    <source>
        <dbReference type="SAM" id="Phobius"/>
    </source>
</evidence>
<organism evidence="9">
    <name type="scientific">Paraconexibacter sp. AEG42_29</name>
    <dbReference type="NCBI Taxonomy" id="2997339"/>
    <lineage>
        <taxon>Bacteria</taxon>
        <taxon>Bacillati</taxon>
        <taxon>Actinomycetota</taxon>
        <taxon>Thermoleophilia</taxon>
        <taxon>Solirubrobacterales</taxon>
        <taxon>Paraconexibacteraceae</taxon>
        <taxon>Paraconexibacter</taxon>
    </lineage>
</organism>
<sequence>MPRRHALLAVAVMVVWGVNFVVIHVGLKDFPPLLFAALRFVFVALPAVFLVGRPQVPARNVIGVGLFLSAGQFAFLFSALHEGMPAGLASLVLQLQAVFTVALAVAFLGERPGRRQLAGSAVALAGIAIIAAGRAEGVPLLAFALCIGASASWGTGNIIVRRSRPPDAIALLVWSSLVPPIPLGLLSLTLEGPDRMGDAITGVGAGGLLALAYIVIGSTFFGYGVWNWLLRRYEASIVAPFTLLVPVVGIAAAWIALGERPTAAELGGGAVVMAGLGLTAGVRLRRPSRGGGGGAGPLTATADTPEAIAREPSPQPV</sequence>
<protein>
    <submittedName>
        <fullName evidence="9">Amino-acid metabolite efflux pump</fullName>
    </submittedName>
</protein>
<comment type="subcellular location">
    <subcellularLocation>
        <location evidence="1">Membrane</location>
        <topology evidence="1">Multi-pass membrane protein</topology>
    </subcellularLocation>
</comment>
<feature type="transmembrane region" description="Helical" evidence="7">
    <location>
        <begin position="33"/>
        <end position="52"/>
    </location>
</feature>
<gene>
    <name evidence="9" type="primary">eamA</name>
    <name evidence="9" type="ORF">DSM112329_00596</name>
</gene>
<proteinExistence type="inferred from homology"/>
<feature type="transmembrane region" description="Helical" evidence="7">
    <location>
        <begin position="237"/>
        <end position="257"/>
    </location>
</feature>
<dbReference type="SUPFAM" id="SSF103481">
    <property type="entry name" value="Multidrug resistance efflux transporter EmrE"/>
    <property type="match status" value="2"/>
</dbReference>
<evidence type="ECO:0000256" key="1">
    <source>
        <dbReference type="ARBA" id="ARBA00004141"/>
    </source>
</evidence>
<keyword evidence="4 7" id="KW-1133">Transmembrane helix</keyword>
<keyword evidence="3 7" id="KW-0812">Transmembrane</keyword>
<dbReference type="KEGG" id="parq:DSM112329_00596"/>
<evidence type="ECO:0000256" key="6">
    <source>
        <dbReference type="SAM" id="MobiDB-lite"/>
    </source>
</evidence>
<keyword evidence="5 7" id="KW-0472">Membrane</keyword>
<dbReference type="GO" id="GO:0016020">
    <property type="term" value="C:membrane"/>
    <property type="evidence" value="ECO:0007669"/>
    <property type="project" value="UniProtKB-SubCell"/>
</dbReference>
<dbReference type="InterPro" id="IPR000620">
    <property type="entry name" value="EamA_dom"/>
</dbReference>
<feature type="transmembrane region" description="Helical" evidence="7">
    <location>
        <begin position="61"/>
        <end position="80"/>
    </location>
</feature>
<feature type="transmembrane region" description="Helical" evidence="7">
    <location>
        <begin position="169"/>
        <end position="190"/>
    </location>
</feature>
<evidence type="ECO:0000313" key="9">
    <source>
        <dbReference type="EMBL" id="XAY03775.1"/>
    </source>
</evidence>
<dbReference type="RefSeq" id="WP_354700327.1">
    <property type="nucleotide sequence ID" value="NZ_CP114014.1"/>
</dbReference>
<dbReference type="Pfam" id="PF00892">
    <property type="entry name" value="EamA"/>
    <property type="match status" value="2"/>
</dbReference>
<feature type="transmembrane region" description="Helical" evidence="7">
    <location>
        <begin position="117"/>
        <end position="135"/>
    </location>
</feature>
<evidence type="ECO:0000256" key="3">
    <source>
        <dbReference type="ARBA" id="ARBA00022692"/>
    </source>
</evidence>
<feature type="domain" description="EamA" evidence="8">
    <location>
        <begin position="6"/>
        <end position="131"/>
    </location>
</feature>